<keyword evidence="5" id="KW-1185">Reference proteome</keyword>
<accession>A0ABY4AKU5</accession>
<dbReference type="RefSeq" id="WP_243478425.1">
    <property type="nucleotide sequence ID" value="NZ_CP063982.1"/>
</dbReference>
<name>A0ABY4AKU5_9BURK</name>
<evidence type="ECO:0000313" key="5">
    <source>
        <dbReference type="Proteomes" id="UP000831607"/>
    </source>
</evidence>
<evidence type="ECO:0000259" key="3">
    <source>
        <dbReference type="Pfam" id="PF20891"/>
    </source>
</evidence>
<dbReference type="EMBL" id="CP063982">
    <property type="protein sequence ID" value="UOD50030.1"/>
    <property type="molecule type" value="Genomic_DNA"/>
</dbReference>
<dbReference type="InterPro" id="IPR049286">
    <property type="entry name" value="DUF6844"/>
</dbReference>
<proteinExistence type="predicted"/>
<feature type="chain" id="PRO_5046486095" description="DUF6844 domain-containing protein" evidence="2">
    <location>
        <begin position="35"/>
        <end position="466"/>
    </location>
</feature>
<sequence length="466" mass="50821">MQRRIKQPTKHLMPFMQTGLALAILLTAQSAVWAQTTPAAPAQCTDTRTATDIVRAELDTWRDSALGQALEARSERGEIVLAVSDPIMVMSQATSSDFGKSRVFAYDKALLNAQAKFIKERQTRTETELATSRFDSAPAMDQMQLQEQEREGRLMRIGDKLFALTEAKLDNALREEGVDVNTIENTEPSKKLDIYRERVGRKSVTTAMGQIAGMMPIENIEALDCNGTAAVATIAVYSDKMRQFAQDVAAGKPIVADPAKASGKTLNATIREEIRVGDIPFIAGLRVVNDQDGFPSLVSYGQWAFVPAGTTPQARERAKQTALNFAEDAARSQIALYLKGSMSLMDSSSIDEQSSEVATITRSDVTTEQVSEIIEQQLRTASAKATITITGVREIGQWVLDHPDLPGVQMVGKVLAWSPQYADAIRSATGDSKRQAINPVAQPQPPQNPSDTTVRKSKSKNNAADF</sequence>
<dbReference type="Proteomes" id="UP000831607">
    <property type="component" value="Chromosome"/>
</dbReference>
<organism evidence="4 5">
    <name type="scientific">Orrella daihaiensis</name>
    <dbReference type="NCBI Taxonomy" id="2782176"/>
    <lineage>
        <taxon>Bacteria</taxon>
        <taxon>Pseudomonadati</taxon>
        <taxon>Pseudomonadota</taxon>
        <taxon>Betaproteobacteria</taxon>
        <taxon>Burkholderiales</taxon>
        <taxon>Alcaligenaceae</taxon>
        <taxon>Orrella</taxon>
    </lineage>
</organism>
<evidence type="ECO:0000256" key="2">
    <source>
        <dbReference type="SAM" id="SignalP"/>
    </source>
</evidence>
<feature type="signal peptide" evidence="2">
    <location>
        <begin position="1"/>
        <end position="34"/>
    </location>
</feature>
<evidence type="ECO:0000256" key="1">
    <source>
        <dbReference type="SAM" id="MobiDB-lite"/>
    </source>
</evidence>
<reference evidence="4 5" key="1">
    <citation type="submission" date="2020-11" db="EMBL/GenBank/DDBJ databases">
        <title>Algicoccus daihaiensis sp.nov., isolated from Daihai Lake in Inner Mongolia.</title>
        <authorList>
            <person name="Kai J."/>
        </authorList>
    </citation>
    <scope>NUCLEOTIDE SEQUENCE [LARGE SCALE GENOMIC DNA]</scope>
    <source>
        <strain evidence="5">f23</strain>
    </source>
</reference>
<dbReference type="Pfam" id="PF20891">
    <property type="entry name" value="DUF6844"/>
    <property type="match status" value="1"/>
</dbReference>
<evidence type="ECO:0000313" key="4">
    <source>
        <dbReference type="EMBL" id="UOD50030.1"/>
    </source>
</evidence>
<protein>
    <recommendedName>
        <fullName evidence="3">DUF6844 domain-containing protein</fullName>
    </recommendedName>
</protein>
<feature type="domain" description="DUF6844" evidence="3">
    <location>
        <begin position="156"/>
        <end position="248"/>
    </location>
</feature>
<gene>
    <name evidence="4" type="ORF">DHf2319_11400</name>
</gene>
<feature type="region of interest" description="Disordered" evidence="1">
    <location>
        <begin position="427"/>
        <end position="466"/>
    </location>
</feature>
<keyword evidence="2" id="KW-0732">Signal</keyword>